<feature type="domain" description="BRF2-like C-terminal" evidence="1">
    <location>
        <begin position="178"/>
        <end position="283"/>
    </location>
</feature>
<dbReference type="EMBL" id="JAEFBJ010000012">
    <property type="protein sequence ID" value="KAG7544958.1"/>
    <property type="molecule type" value="Genomic_DNA"/>
</dbReference>
<evidence type="ECO:0000313" key="3">
    <source>
        <dbReference type="Proteomes" id="UP000694251"/>
    </source>
</evidence>
<keyword evidence="3" id="KW-1185">Reference proteome</keyword>
<comment type="caution">
    <text evidence="2">The sequence shown here is derived from an EMBL/GenBank/DDBJ whole genome shotgun (WGS) entry which is preliminary data.</text>
</comment>
<dbReference type="InterPro" id="IPR053340">
    <property type="entry name" value="PTF2"/>
</dbReference>
<dbReference type="PANTHER" id="PTHR48428:SF1">
    <property type="entry name" value="PLANT-SPECIFIC TFIIB-RELATED PROTEIN PTF2"/>
    <property type="match status" value="1"/>
</dbReference>
<reference evidence="2 3" key="1">
    <citation type="submission" date="2020-12" db="EMBL/GenBank/DDBJ databases">
        <title>Concerted genomic and epigenomic changes stabilize Arabidopsis allopolyploids.</title>
        <authorList>
            <person name="Chen Z."/>
        </authorList>
    </citation>
    <scope>NUCLEOTIDE SEQUENCE [LARGE SCALE GENOMIC DNA]</scope>
    <source>
        <strain evidence="2">As9502</strain>
        <tissue evidence="2">Leaf</tissue>
    </source>
</reference>
<dbReference type="InterPro" id="IPR054078">
    <property type="entry name" value="BRF2-like_C"/>
</dbReference>
<dbReference type="AlphaFoldDB" id="A0A8T1YFY5"/>
<gene>
    <name evidence="2" type="ORF">ISN44_As12g004940</name>
</gene>
<evidence type="ECO:0000259" key="1">
    <source>
        <dbReference type="Pfam" id="PF21886"/>
    </source>
</evidence>
<accession>A0A8T1YFY5</accession>
<proteinExistence type="predicted"/>
<dbReference type="Pfam" id="PF21886">
    <property type="entry name" value="BRF2-like_C_cyclin_rpt"/>
    <property type="match status" value="1"/>
</dbReference>
<name>A0A8T1YFY5_ARASU</name>
<sequence length="561" mass="63603">MRCKRCNGSNFERGEDTGNSYCVGCGTLREYDNYEAHLGGILGPQGTFIRVGTIGLGSVLAYKEKKIYEANNLIEVITERLDLGYKTEAIKSMIYNITDGEFGQGEWFPILIGACCYAVVRKEGKGVLSMEEIACQVGCDLHQLGPVVKRVVDHLDLELREIDLVGLFTKTATNSPRLTDVGREKKERITKQGAFLMNCALKWFLSTGRRPMPLVVAVLAFVVQVNGVKVKFDDLAKDARVSLTTCKTRYKELSEKLVNVAEEVGLPWAKDVTVKNVVKHSGALFGLMEAKSMKKRKRRTGNELVRTDGFCVEDLVRDCLSKESMYCYNDDDDHQDAMSRYFDVGGEHQFSLCNNDDNILEKQLSTKYNEFVDRVRGGTLAKRSQGNNKSMWQRRSAFEMFSSEYWWKGKSELSRRLLLKDLLEKDVGLDALPPSYIKGCVAVERRREKIKAAKLRIKTIQHPSGIVSEGALSLELEHSKKKRKKGSEIDWEDLVIQTLVLHNVNEEEIEKGHYKTLLELHVFDSGEKLSKQASQDDSTFHVNVSLKMINKINYYLFLNKP</sequence>
<organism evidence="2 3">
    <name type="scientific">Arabidopsis suecica</name>
    <name type="common">Swedish thale-cress</name>
    <name type="synonym">Cardaminopsis suecica</name>
    <dbReference type="NCBI Taxonomy" id="45249"/>
    <lineage>
        <taxon>Eukaryota</taxon>
        <taxon>Viridiplantae</taxon>
        <taxon>Streptophyta</taxon>
        <taxon>Embryophyta</taxon>
        <taxon>Tracheophyta</taxon>
        <taxon>Spermatophyta</taxon>
        <taxon>Magnoliopsida</taxon>
        <taxon>eudicotyledons</taxon>
        <taxon>Gunneridae</taxon>
        <taxon>Pentapetalae</taxon>
        <taxon>rosids</taxon>
        <taxon>malvids</taxon>
        <taxon>Brassicales</taxon>
        <taxon>Brassicaceae</taxon>
        <taxon>Camelineae</taxon>
        <taxon>Arabidopsis</taxon>
    </lineage>
</organism>
<dbReference type="OrthoDB" id="511529at2759"/>
<evidence type="ECO:0000313" key="2">
    <source>
        <dbReference type="EMBL" id="KAG7544958.1"/>
    </source>
</evidence>
<dbReference type="PANTHER" id="PTHR48428">
    <property type="entry name" value="PLANT-SPECIFIC TFIIB-RELATED PROTEIN PTF2"/>
    <property type="match status" value="1"/>
</dbReference>
<protein>
    <submittedName>
        <fullName evidence="2">Cyclin-like superfamily</fullName>
    </submittedName>
</protein>
<dbReference type="Proteomes" id="UP000694251">
    <property type="component" value="Chromosome 12"/>
</dbReference>